<proteinExistence type="predicted"/>
<keyword evidence="7" id="KW-1185">Reference proteome</keyword>
<dbReference type="InterPro" id="IPR009057">
    <property type="entry name" value="Homeodomain-like_sf"/>
</dbReference>
<keyword evidence="3" id="KW-0804">Transcription</keyword>
<sequence>MPTRARERLLDTAEELFYAEGVRAVGVEQILTVSKVGRASFYRHFPSKDDLVVAMLERRDLRWRQWLAERVAAHGGGPLAVFDALAERFARADFRGCAFINTMVESADPDSPAHRVAAGHKNRVIGYVESLLVAAGHHDPAVLARQLVMLMDGAIVTALRERSAAPAGQARAVAAALLADAAENRNADAAEG</sequence>
<protein>
    <submittedName>
        <fullName evidence="6">AcrR family transcriptional regulator</fullName>
    </submittedName>
</protein>
<dbReference type="EMBL" id="JAUSRB010000002">
    <property type="protein sequence ID" value="MDP9870115.1"/>
    <property type="molecule type" value="Genomic_DNA"/>
</dbReference>
<organism evidence="6 7">
    <name type="scientific">Streptosporangium brasiliense</name>
    <dbReference type="NCBI Taxonomy" id="47480"/>
    <lineage>
        <taxon>Bacteria</taxon>
        <taxon>Bacillati</taxon>
        <taxon>Actinomycetota</taxon>
        <taxon>Actinomycetes</taxon>
        <taxon>Streptosporangiales</taxon>
        <taxon>Streptosporangiaceae</taxon>
        <taxon>Streptosporangium</taxon>
    </lineage>
</organism>
<keyword evidence="2 4" id="KW-0238">DNA-binding</keyword>
<dbReference type="Pfam" id="PF00440">
    <property type="entry name" value="TetR_N"/>
    <property type="match status" value="1"/>
</dbReference>
<name>A0ABT9RP44_9ACTN</name>
<evidence type="ECO:0000256" key="2">
    <source>
        <dbReference type="ARBA" id="ARBA00023125"/>
    </source>
</evidence>
<dbReference type="RefSeq" id="WP_306874934.1">
    <property type="nucleotide sequence ID" value="NZ_JAUSRB010000002.1"/>
</dbReference>
<dbReference type="SUPFAM" id="SSF48498">
    <property type="entry name" value="Tetracyclin repressor-like, C-terminal domain"/>
    <property type="match status" value="1"/>
</dbReference>
<accession>A0ABT9RP44</accession>
<dbReference type="Proteomes" id="UP001230426">
    <property type="component" value="Unassembled WGS sequence"/>
</dbReference>
<feature type="DNA-binding region" description="H-T-H motif" evidence="4">
    <location>
        <begin position="26"/>
        <end position="45"/>
    </location>
</feature>
<reference evidence="6 7" key="1">
    <citation type="submission" date="2023-07" db="EMBL/GenBank/DDBJ databases">
        <title>Sequencing the genomes of 1000 actinobacteria strains.</title>
        <authorList>
            <person name="Klenk H.-P."/>
        </authorList>
    </citation>
    <scope>NUCLEOTIDE SEQUENCE [LARGE SCALE GENOMIC DNA]</scope>
    <source>
        <strain evidence="6 7">DSM 44109</strain>
    </source>
</reference>
<evidence type="ECO:0000256" key="4">
    <source>
        <dbReference type="PROSITE-ProRule" id="PRU00335"/>
    </source>
</evidence>
<evidence type="ECO:0000256" key="1">
    <source>
        <dbReference type="ARBA" id="ARBA00023015"/>
    </source>
</evidence>
<dbReference type="Gene3D" id="1.10.357.10">
    <property type="entry name" value="Tetracycline Repressor, domain 2"/>
    <property type="match status" value="1"/>
</dbReference>
<dbReference type="PANTHER" id="PTHR47506">
    <property type="entry name" value="TRANSCRIPTIONAL REGULATORY PROTEIN"/>
    <property type="match status" value="1"/>
</dbReference>
<evidence type="ECO:0000256" key="3">
    <source>
        <dbReference type="ARBA" id="ARBA00023163"/>
    </source>
</evidence>
<dbReference type="SUPFAM" id="SSF46689">
    <property type="entry name" value="Homeodomain-like"/>
    <property type="match status" value="1"/>
</dbReference>
<feature type="domain" description="HTH tetR-type" evidence="5">
    <location>
        <begin position="3"/>
        <end position="63"/>
    </location>
</feature>
<evidence type="ECO:0000259" key="5">
    <source>
        <dbReference type="PROSITE" id="PS50977"/>
    </source>
</evidence>
<dbReference type="PROSITE" id="PS50977">
    <property type="entry name" value="HTH_TETR_2"/>
    <property type="match status" value="1"/>
</dbReference>
<dbReference type="PANTHER" id="PTHR47506:SF1">
    <property type="entry name" value="HTH-TYPE TRANSCRIPTIONAL REGULATOR YJDC"/>
    <property type="match status" value="1"/>
</dbReference>
<gene>
    <name evidence="6" type="ORF">J2S55_009381</name>
</gene>
<dbReference type="PRINTS" id="PR00455">
    <property type="entry name" value="HTHTETR"/>
</dbReference>
<dbReference type="InterPro" id="IPR036271">
    <property type="entry name" value="Tet_transcr_reg_TetR-rel_C_sf"/>
</dbReference>
<keyword evidence="1" id="KW-0805">Transcription regulation</keyword>
<dbReference type="InterPro" id="IPR001647">
    <property type="entry name" value="HTH_TetR"/>
</dbReference>
<evidence type="ECO:0000313" key="6">
    <source>
        <dbReference type="EMBL" id="MDP9870115.1"/>
    </source>
</evidence>
<evidence type="ECO:0000313" key="7">
    <source>
        <dbReference type="Proteomes" id="UP001230426"/>
    </source>
</evidence>
<comment type="caution">
    <text evidence="6">The sequence shown here is derived from an EMBL/GenBank/DDBJ whole genome shotgun (WGS) entry which is preliminary data.</text>
</comment>